<dbReference type="GO" id="GO:0006281">
    <property type="term" value="P:DNA repair"/>
    <property type="evidence" value="ECO:0007669"/>
    <property type="project" value="TreeGrafter"/>
</dbReference>
<dbReference type="Gene3D" id="2.70.20.10">
    <property type="entry name" value="Topoisomerase I, domain 3"/>
    <property type="match status" value="1"/>
</dbReference>
<dbReference type="Gene3D" id="3.40.50.140">
    <property type="match status" value="1"/>
</dbReference>
<evidence type="ECO:0000259" key="14">
    <source>
        <dbReference type="PROSITE" id="PS50880"/>
    </source>
</evidence>
<dbReference type="FunFam" id="1.10.290.10:FF:000004">
    <property type="entry name" value="DNA topoisomerase 3"/>
    <property type="match status" value="1"/>
</dbReference>
<keyword evidence="7" id="KW-0238">DNA-binding</keyword>
<comment type="catalytic activity">
    <reaction evidence="1">
        <text>ATP-independent breakage of single-stranded DNA, followed by passage and rejoining.</text>
        <dbReference type="EC" id="5.6.2.1"/>
    </reaction>
</comment>
<dbReference type="OrthoDB" id="9803554at2"/>
<dbReference type="Gene3D" id="3.30.65.10">
    <property type="entry name" value="Bacterial Topoisomerase I, domain 1"/>
    <property type="match status" value="1"/>
</dbReference>
<dbReference type="Proteomes" id="UP000191980">
    <property type="component" value="Unassembled WGS sequence"/>
</dbReference>
<dbReference type="Gene3D" id="1.10.290.10">
    <property type="entry name" value="Topoisomerase I, domain 4"/>
    <property type="match status" value="1"/>
</dbReference>
<dbReference type="GO" id="GO:0006310">
    <property type="term" value="P:DNA recombination"/>
    <property type="evidence" value="ECO:0007669"/>
    <property type="project" value="TreeGrafter"/>
</dbReference>
<comment type="caution">
    <text evidence="16">The sequence shown here is derived from an EMBL/GenBank/DDBJ whole genome shotgun (WGS) entry which is preliminary data.</text>
</comment>
<gene>
    <name evidence="16" type="ORF">AU255_06075</name>
</gene>
<dbReference type="Gene3D" id="1.10.460.10">
    <property type="entry name" value="Topoisomerase I, domain 2"/>
    <property type="match status" value="1"/>
</dbReference>
<dbReference type="SUPFAM" id="SSF56712">
    <property type="entry name" value="Prokaryotic type I DNA topoisomerase"/>
    <property type="match status" value="1"/>
</dbReference>
<dbReference type="NCBIfam" id="NF005829">
    <property type="entry name" value="PRK07726.1"/>
    <property type="match status" value="1"/>
</dbReference>
<organism evidence="16 17">
    <name type="scientific">Methyloprofundus sedimenti</name>
    <dbReference type="NCBI Taxonomy" id="1420851"/>
    <lineage>
        <taxon>Bacteria</taxon>
        <taxon>Pseudomonadati</taxon>
        <taxon>Pseudomonadota</taxon>
        <taxon>Gammaproteobacteria</taxon>
        <taxon>Methylococcales</taxon>
        <taxon>Methylococcaceae</taxon>
        <taxon>Methyloprofundus</taxon>
    </lineage>
</organism>
<evidence type="ECO:0000256" key="6">
    <source>
        <dbReference type="ARBA" id="ARBA00023029"/>
    </source>
</evidence>
<dbReference type="InterPro" id="IPR013826">
    <property type="entry name" value="Topo_IA_cen_sub3"/>
</dbReference>
<dbReference type="GO" id="GO:0046872">
    <property type="term" value="F:metal ion binding"/>
    <property type="evidence" value="ECO:0007669"/>
    <property type="project" value="UniProtKB-KW"/>
</dbReference>
<dbReference type="EC" id="5.6.2.1" evidence="3"/>
<evidence type="ECO:0000313" key="17">
    <source>
        <dbReference type="Proteomes" id="UP000191980"/>
    </source>
</evidence>
<dbReference type="InterPro" id="IPR023406">
    <property type="entry name" value="Topo_IA_AS"/>
</dbReference>
<keyword evidence="5" id="KW-0460">Magnesium</keyword>
<dbReference type="RefSeq" id="WP_080522053.1">
    <property type="nucleotide sequence ID" value="NZ_LPUF01000001.1"/>
</dbReference>
<evidence type="ECO:0000256" key="9">
    <source>
        <dbReference type="ARBA" id="ARBA00030003"/>
    </source>
</evidence>
<dbReference type="GO" id="GO:0003677">
    <property type="term" value="F:DNA binding"/>
    <property type="evidence" value="ECO:0007669"/>
    <property type="project" value="UniProtKB-KW"/>
</dbReference>
<keyword evidence="17" id="KW-1185">Reference proteome</keyword>
<feature type="region of interest" description="Disordered" evidence="13">
    <location>
        <begin position="625"/>
        <end position="648"/>
    </location>
</feature>
<dbReference type="Pfam" id="PF01131">
    <property type="entry name" value="Topoisom_bac"/>
    <property type="match status" value="1"/>
</dbReference>
<evidence type="ECO:0000256" key="5">
    <source>
        <dbReference type="ARBA" id="ARBA00022842"/>
    </source>
</evidence>
<evidence type="ECO:0000256" key="10">
    <source>
        <dbReference type="ARBA" id="ARBA00031985"/>
    </source>
</evidence>
<comment type="similarity">
    <text evidence="2">Belongs to the type IA topoisomerase family.</text>
</comment>
<dbReference type="PROSITE" id="PS00396">
    <property type="entry name" value="TOPO_IA_1"/>
    <property type="match status" value="1"/>
</dbReference>
<evidence type="ECO:0000256" key="7">
    <source>
        <dbReference type="ARBA" id="ARBA00023125"/>
    </source>
</evidence>
<sequence>MVKRANNTFELYLCEKPSQGRDIARILGANQRNDGYLQGDKVVVSWCIGHLLEMIPPDEYDPKYKRWSLDTLPILPQDWKMSAKKSTSKQLTVLKKLLKRSHSVVIATDADREGETIAREVLDYFKYTGATRRLWLSALDTVSVQRALKAIRPSIETEPLYHSGLARGRADWLIGMNLTRAFTLLVNDRQVRSVGRVQTPTLALIVNRGREISNFKPVPYYEISAYFKTHNGIAGELLETKWQFPEQISTGQGDEQKRCLDKHVAQSVIDRCQNQQGLVTTATTARKKQPPPLLYNLSGLQQEASRRWGYGALEVLNLAQSLYETHKLTSYPRSDCEYLPLSQFNDVSTILQALCKNDASLCDLIAQANKAQKSRVWNDKKVTAHHAIIPTQATPGITRLNVKELNIYNLIRRRYIAQFFADFEYDQSTIIVTIDTDQFQTSGRIARVKGWKQAIETESRQSFSKPAGEDNKQELPAVTKGEQLLCDHLKLLDKLTQPPKHYTEGTLIKSMETIGTQVTDKVMKKILRETAGLGTQATRANIIQTLFQRKFIIAEKKLLKATQLGFDLIDAVPDTIKDPVLTAQWEQQLDDIANNKGQDINGFLQQQILLLNAIVTQVKKPQTKYQSSPVSSNSVTPASAHPAKQYQAGDPCPECSHTLEVRTAIRGKKIGQNYIGCSHFPDCRFYAWPSL</sequence>
<keyword evidence="8" id="KW-0413">Isomerase</keyword>
<proteinExistence type="inferred from homology"/>
<dbReference type="InterPro" id="IPR013825">
    <property type="entry name" value="Topo_IA_cen_sub2"/>
</dbReference>
<feature type="domain" description="Toprim" evidence="14">
    <location>
        <begin position="9"/>
        <end position="140"/>
    </location>
</feature>
<dbReference type="PROSITE" id="PS50880">
    <property type="entry name" value="TOPRIM"/>
    <property type="match status" value="1"/>
</dbReference>
<dbReference type="GO" id="GO:0043597">
    <property type="term" value="C:cytoplasmic replication fork"/>
    <property type="evidence" value="ECO:0007669"/>
    <property type="project" value="TreeGrafter"/>
</dbReference>
<reference evidence="16 17" key="1">
    <citation type="submission" date="2015-12" db="EMBL/GenBank/DDBJ databases">
        <authorList>
            <person name="Shamseldin A."/>
            <person name="Moawad H."/>
            <person name="Abd El-Rahim W.M."/>
            <person name="Sadowsky M.J."/>
        </authorList>
    </citation>
    <scope>NUCLEOTIDE SEQUENCE [LARGE SCALE GENOMIC DNA]</scope>
    <source>
        <strain evidence="16 17">WF1</strain>
    </source>
</reference>
<dbReference type="GO" id="GO:0003917">
    <property type="term" value="F:DNA topoisomerase type I (single strand cut, ATP-independent) activity"/>
    <property type="evidence" value="ECO:0007669"/>
    <property type="project" value="UniProtKB-EC"/>
</dbReference>
<dbReference type="SMART" id="SM00436">
    <property type="entry name" value="TOP1Bc"/>
    <property type="match status" value="1"/>
</dbReference>
<dbReference type="GO" id="GO:0006265">
    <property type="term" value="P:DNA topological change"/>
    <property type="evidence" value="ECO:0007669"/>
    <property type="project" value="InterPro"/>
</dbReference>
<dbReference type="PROSITE" id="PS52039">
    <property type="entry name" value="TOPO_IA_2"/>
    <property type="match status" value="1"/>
</dbReference>
<feature type="domain" description="Topo IA-type catalytic" evidence="15">
    <location>
        <begin position="157"/>
        <end position="615"/>
    </location>
</feature>
<dbReference type="STRING" id="1420851.AU255_06075"/>
<dbReference type="PANTHER" id="PTHR11390:SF21">
    <property type="entry name" value="DNA TOPOISOMERASE 3-ALPHA"/>
    <property type="match status" value="1"/>
</dbReference>
<dbReference type="CDD" id="cd03362">
    <property type="entry name" value="TOPRIM_TopoIA_TopoIII"/>
    <property type="match status" value="1"/>
</dbReference>
<dbReference type="NCBIfam" id="TIGR01056">
    <property type="entry name" value="topB"/>
    <property type="match status" value="1"/>
</dbReference>
<evidence type="ECO:0000256" key="8">
    <source>
        <dbReference type="ARBA" id="ARBA00023235"/>
    </source>
</evidence>
<dbReference type="InterPro" id="IPR006171">
    <property type="entry name" value="TOPRIM_dom"/>
</dbReference>
<name>A0A1V8M7T4_9GAMM</name>
<dbReference type="InterPro" id="IPR013824">
    <property type="entry name" value="Topo_IA_cen_sub1"/>
</dbReference>
<dbReference type="InterPro" id="IPR003601">
    <property type="entry name" value="Topo_IA_2"/>
</dbReference>
<evidence type="ECO:0000313" key="16">
    <source>
        <dbReference type="EMBL" id="OQK17443.1"/>
    </source>
</evidence>
<dbReference type="PRINTS" id="PR00417">
    <property type="entry name" value="PRTPISMRASEI"/>
</dbReference>
<dbReference type="SMART" id="SM00493">
    <property type="entry name" value="TOPRIM"/>
    <property type="match status" value="1"/>
</dbReference>
<dbReference type="Pfam" id="PF01751">
    <property type="entry name" value="Toprim"/>
    <property type="match status" value="1"/>
</dbReference>
<keyword evidence="4" id="KW-0479">Metal-binding</keyword>
<evidence type="ECO:0000256" key="13">
    <source>
        <dbReference type="SAM" id="MobiDB-lite"/>
    </source>
</evidence>
<dbReference type="AlphaFoldDB" id="A0A1V8M7T4"/>
<dbReference type="InterPro" id="IPR013497">
    <property type="entry name" value="Topo_IA_cen"/>
</dbReference>
<dbReference type="EMBL" id="LPUF01000001">
    <property type="protein sequence ID" value="OQK17443.1"/>
    <property type="molecule type" value="Genomic_DNA"/>
</dbReference>
<keyword evidence="6" id="KW-0799">Topoisomerase</keyword>
<dbReference type="SMART" id="SM00437">
    <property type="entry name" value="TOP1Ac"/>
    <property type="match status" value="1"/>
</dbReference>
<dbReference type="InterPro" id="IPR005738">
    <property type="entry name" value="TopoIII"/>
</dbReference>
<accession>A0A1V8M7T4</accession>
<evidence type="ECO:0000256" key="12">
    <source>
        <dbReference type="ARBA" id="ARBA00032877"/>
    </source>
</evidence>
<evidence type="ECO:0000256" key="3">
    <source>
        <dbReference type="ARBA" id="ARBA00012891"/>
    </source>
</evidence>
<dbReference type="InterPro" id="IPR003602">
    <property type="entry name" value="Topo_IA_DNA-bd_dom"/>
</dbReference>
<feature type="compositionally biased region" description="Polar residues" evidence="13">
    <location>
        <begin position="625"/>
        <end position="637"/>
    </location>
</feature>
<dbReference type="CDD" id="cd00186">
    <property type="entry name" value="TOP1Ac"/>
    <property type="match status" value="1"/>
</dbReference>
<evidence type="ECO:0000256" key="11">
    <source>
        <dbReference type="ARBA" id="ARBA00032235"/>
    </source>
</evidence>
<evidence type="ECO:0000256" key="4">
    <source>
        <dbReference type="ARBA" id="ARBA00022723"/>
    </source>
</evidence>
<evidence type="ECO:0000256" key="1">
    <source>
        <dbReference type="ARBA" id="ARBA00000213"/>
    </source>
</evidence>
<evidence type="ECO:0000259" key="15">
    <source>
        <dbReference type="PROSITE" id="PS52039"/>
    </source>
</evidence>
<dbReference type="InterPro" id="IPR023405">
    <property type="entry name" value="Topo_IA_core_domain"/>
</dbReference>
<protein>
    <recommendedName>
        <fullName evidence="3">DNA topoisomerase</fullName>
        <ecNumber evidence="3">5.6.2.1</ecNumber>
    </recommendedName>
    <alternativeName>
        <fullName evidence="12">Omega-protein</fullName>
    </alternativeName>
    <alternativeName>
        <fullName evidence="11">Relaxing enzyme</fullName>
    </alternativeName>
    <alternativeName>
        <fullName evidence="9">Swivelase</fullName>
    </alternativeName>
    <alternativeName>
        <fullName evidence="10">Untwisting enzyme</fullName>
    </alternativeName>
</protein>
<dbReference type="InterPro" id="IPR000380">
    <property type="entry name" value="Topo_IA"/>
</dbReference>
<dbReference type="PANTHER" id="PTHR11390">
    <property type="entry name" value="PROKARYOTIC DNA TOPOISOMERASE"/>
    <property type="match status" value="1"/>
</dbReference>
<evidence type="ECO:0000256" key="2">
    <source>
        <dbReference type="ARBA" id="ARBA00009446"/>
    </source>
</evidence>
<dbReference type="InterPro" id="IPR034144">
    <property type="entry name" value="TOPRIM_TopoIII"/>
</dbReference>